<keyword evidence="1" id="KW-0472">Membrane</keyword>
<evidence type="ECO:0000313" key="2">
    <source>
        <dbReference type="EMBL" id="ANP73540.1"/>
    </source>
</evidence>
<feature type="transmembrane region" description="Helical" evidence="1">
    <location>
        <begin position="105"/>
        <end position="127"/>
    </location>
</feature>
<dbReference type="AlphaFoldDB" id="A0A1B1BLP7"/>
<feature type="transmembrane region" description="Helical" evidence="1">
    <location>
        <begin position="54"/>
        <end position="77"/>
    </location>
</feature>
<feature type="transmembrane region" description="Helical" evidence="1">
    <location>
        <begin position="28"/>
        <end position="48"/>
    </location>
</feature>
<dbReference type="RefSeq" id="WP_157109226.1">
    <property type="nucleotide sequence ID" value="NZ_CP016282.1"/>
</dbReference>
<keyword evidence="1" id="KW-0812">Transmembrane</keyword>
<keyword evidence="3" id="KW-1185">Reference proteome</keyword>
<dbReference type="KEGG" id="cart:PA27867_2596"/>
<evidence type="ECO:0000313" key="3">
    <source>
        <dbReference type="Proteomes" id="UP000092582"/>
    </source>
</evidence>
<dbReference type="EMBL" id="CP016282">
    <property type="protein sequence ID" value="ANP73540.1"/>
    <property type="molecule type" value="Genomic_DNA"/>
</dbReference>
<organism evidence="2 3">
    <name type="scientific">Cryobacterium arcticum</name>
    <dbReference type="NCBI Taxonomy" id="670052"/>
    <lineage>
        <taxon>Bacteria</taxon>
        <taxon>Bacillati</taxon>
        <taxon>Actinomycetota</taxon>
        <taxon>Actinomycetes</taxon>
        <taxon>Micrococcales</taxon>
        <taxon>Microbacteriaceae</taxon>
        <taxon>Cryobacterium</taxon>
    </lineage>
</organism>
<accession>A0A1B1BLP7</accession>
<evidence type="ECO:0000256" key="1">
    <source>
        <dbReference type="SAM" id="Phobius"/>
    </source>
</evidence>
<proteinExistence type="predicted"/>
<keyword evidence="1" id="KW-1133">Transmembrane helix</keyword>
<reference evidence="2 3" key="1">
    <citation type="submission" date="2016-06" db="EMBL/GenBank/DDBJ databases">
        <title>Genome sequencing of Cryobacterium arcticum PAMC 27867.</title>
        <authorList>
            <person name="Lee J."/>
            <person name="Kim O.-S."/>
        </authorList>
    </citation>
    <scope>NUCLEOTIDE SEQUENCE [LARGE SCALE GENOMIC DNA]</scope>
    <source>
        <strain evidence="2 3">PAMC 27867</strain>
    </source>
</reference>
<sequence>MNQITPLQVVRDHLALSPQFKNERPRKLGVFIVLVFIATAVAATVWLLGIETDAMGSLLTATSIMTGLVFTMAMRFWERSLDARSDPDLIFDEKRRNTLDDMKTLLLWTVFAGIVSTAFLAGVAINVGAAKASAWTTGVAAGLISYQLLYVSRALLSLYSSSYTLRR</sequence>
<protein>
    <submittedName>
        <fullName evidence="2">Uncharacterized protein</fullName>
    </submittedName>
</protein>
<feature type="transmembrane region" description="Helical" evidence="1">
    <location>
        <begin position="139"/>
        <end position="159"/>
    </location>
</feature>
<dbReference type="Proteomes" id="UP000092582">
    <property type="component" value="Chromosome 1"/>
</dbReference>
<name>A0A1B1BLP7_9MICO</name>
<gene>
    <name evidence="2" type="ORF">PA27867_2596</name>
</gene>